<feature type="transmembrane region" description="Helical" evidence="1">
    <location>
        <begin position="103"/>
        <end position="129"/>
    </location>
</feature>
<evidence type="ECO:0000256" key="1">
    <source>
        <dbReference type="SAM" id="Phobius"/>
    </source>
</evidence>
<name>A0A934TWA1_9BURK</name>
<dbReference type="PROSITE" id="PS51257">
    <property type="entry name" value="PROKAR_LIPOPROTEIN"/>
    <property type="match status" value="1"/>
</dbReference>
<proteinExistence type="predicted"/>
<gene>
    <name evidence="2" type="ORF">JJB11_22130</name>
</gene>
<reference evidence="2" key="2">
    <citation type="submission" date="2021-01" db="EMBL/GenBank/DDBJ databases">
        <authorList>
            <person name="Kang M."/>
        </authorList>
    </citation>
    <scope>NUCLEOTIDE SEQUENCE</scope>
    <source>
        <strain evidence="2">KACC 17527</strain>
    </source>
</reference>
<protein>
    <submittedName>
        <fullName evidence="2">Superinfection immunity protein</fullName>
    </submittedName>
</protein>
<keyword evidence="1" id="KW-0812">Transmembrane</keyword>
<sequence>MNADERLWQGIDSTAGQTPQAQVSFAFALSCGGPHKVTHHFWRAIMFFVRFAVLAFMVAYSYGMGQQPALNAFGTFVALLIFIDAPALYLLPTYEAWKNKHPNLASIALVNIFLGWSLVGWVVAVVWAYKKPEPVAIASPSSVAPSAPPVSPSTPPAVPVRETKKCPFCAEEIMAEAIKCKHCGSDLRVAA</sequence>
<keyword evidence="3" id="KW-1185">Reference proteome</keyword>
<reference evidence="2" key="1">
    <citation type="journal article" date="2012" name="J. Microbiol. Biotechnol.">
        <title>Ramlibacter ginsenosidimutans sp. nov., with ginsenoside-converting activity.</title>
        <authorList>
            <person name="Wang L."/>
            <person name="An D.S."/>
            <person name="Kim S.G."/>
            <person name="Jin F.X."/>
            <person name="Kim S.C."/>
            <person name="Lee S.T."/>
            <person name="Im W.T."/>
        </authorList>
    </citation>
    <scope>NUCLEOTIDE SEQUENCE</scope>
    <source>
        <strain evidence="2">KACC 17527</strain>
    </source>
</reference>
<evidence type="ECO:0000313" key="2">
    <source>
        <dbReference type="EMBL" id="MBK6008804.1"/>
    </source>
</evidence>
<feature type="transmembrane region" description="Helical" evidence="1">
    <location>
        <begin position="44"/>
        <end position="63"/>
    </location>
</feature>
<dbReference type="Pfam" id="PF14373">
    <property type="entry name" value="Imm_superinfect"/>
    <property type="match status" value="1"/>
</dbReference>
<keyword evidence="1" id="KW-0472">Membrane</keyword>
<accession>A0A934TWA1</accession>
<dbReference type="EMBL" id="JAEPWM010000012">
    <property type="protein sequence ID" value="MBK6008804.1"/>
    <property type="molecule type" value="Genomic_DNA"/>
</dbReference>
<dbReference type="AlphaFoldDB" id="A0A934TWA1"/>
<dbReference type="Proteomes" id="UP000630528">
    <property type="component" value="Unassembled WGS sequence"/>
</dbReference>
<comment type="caution">
    <text evidence="2">The sequence shown here is derived from an EMBL/GenBank/DDBJ whole genome shotgun (WGS) entry which is preliminary data.</text>
</comment>
<feature type="transmembrane region" description="Helical" evidence="1">
    <location>
        <begin position="69"/>
        <end position="91"/>
    </location>
</feature>
<organism evidence="2 3">
    <name type="scientific">Ramlibacter ginsenosidimutans</name>
    <dbReference type="NCBI Taxonomy" id="502333"/>
    <lineage>
        <taxon>Bacteria</taxon>
        <taxon>Pseudomonadati</taxon>
        <taxon>Pseudomonadota</taxon>
        <taxon>Betaproteobacteria</taxon>
        <taxon>Burkholderiales</taxon>
        <taxon>Comamonadaceae</taxon>
        <taxon>Ramlibacter</taxon>
    </lineage>
</organism>
<dbReference type="InterPro" id="IPR016410">
    <property type="entry name" value="Phage_imm"/>
</dbReference>
<keyword evidence="1" id="KW-1133">Transmembrane helix</keyword>
<dbReference type="RefSeq" id="WP_201176712.1">
    <property type="nucleotide sequence ID" value="NZ_JAEPWM010000012.1"/>
</dbReference>
<evidence type="ECO:0000313" key="3">
    <source>
        <dbReference type="Proteomes" id="UP000630528"/>
    </source>
</evidence>